<dbReference type="AlphaFoldDB" id="A0A1I2UQ84"/>
<dbReference type="OrthoDB" id="4868247at2"/>
<reference evidence="2" key="1">
    <citation type="submission" date="2016-10" db="EMBL/GenBank/DDBJ databases">
        <authorList>
            <person name="Varghese N."/>
            <person name="Submissions S."/>
        </authorList>
    </citation>
    <scope>NUCLEOTIDE SEQUENCE [LARGE SCALE GENOMIC DNA]</scope>
    <source>
        <strain evidence="2">LP51</strain>
    </source>
</reference>
<proteinExistence type="predicted"/>
<accession>A0A1I2UQ84</accession>
<dbReference type="Proteomes" id="UP000198724">
    <property type="component" value="Unassembled WGS sequence"/>
</dbReference>
<protein>
    <submittedName>
        <fullName evidence="1">Uncharacterized membrane-anchored protein</fullName>
    </submittedName>
</protein>
<dbReference type="EMBL" id="FOOT01000003">
    <property type="protein sequence ID" value="SFG76996.1"/>
    <property type="molecule type" value="Genomic_DNA"/>
</dbReference>
<dbReference type="InterPro" id="IPR025833">
    <property type="entry name" value="GDYXXLXY"/>
</dbReference>
<keyword evidence="2" id="KW-1185">Reference proteome</keyword>
<evidence type="ECO:0000313" key="1">
    <source>
        <dbReference type="EMBL" id="SFG76996.1"/>
    </source>
</evidence>
<evidence type="ECO:0000313" key="2">
    <source>
        <dbReference type="Proteomes" id="UP000198724"/>
    </source>
</evidence>
<dbReference type="STRING" id="1436961.SAMN05421739_103564"/>
<sequence>MWTKRTIIILLNLVLLLVMFNFSVAEKEEVLENGELVLLKLAPVDPRSLMQGDYMRLSYAISQTEELDKLPARGYAVVKLDEQQVAHLVRYQEDKAPLHPQEHLLKYTKGEWSINLGAESYFFEEGQAKTFEAAEYGGLKVDEKGNSILIGLYDAQRQLILPERK</sequence>
<dbReference type="RefSeq" id="WP_092101411.1">
    <property type="nucleotide sequence ID" value="NZ_FOOT01000003.1"/>
</dbReference>
<organism evidence="1 2">
    <name type="scientific">Pontibacter chinhatensis</name>
    <dbReference type="NCBI Taxonomy" id="1436961"/>
    <lineage>
        <taxon>Bacteria</taxon>
        <taxon>Pseudomonadati</taxon>
        <taxon>Bacteroidota</taxon>
        <taxon>Cytophagia</taxon>
        <taxon>Cytophagales</taxon>
        <taxon>Hymenobacteraceae</taxon>
        <taxon>Pontibacter</taxon>
    </lineage>
</organism>
<dbReference type="Pfam" id="PF14345">
    <property type="entry name" value="GDYXXLXY"/>
    <property type="match status" value="1"/>
</dbReference>
<name>A0A1I2UQ84_9BACT</name>
<gene>
    <name evidence="1" type="ORF">SAMN05421739_103564</name>
</gene>